<keyword evidence="4 7" id="KW-0812">Transmembrane</keyword>
<comment type="similarity">
    <text evidence="2">Belongs to the ABC-4 integral membrane protein family. LolC/E subfamily.</text>
</comment>
<evidence type="ECO:0000256" key="5">
    <source>
        <dbReference type="ARBA" id="ARBA00022989"/>
    </source>
</evidence>
<dbReference type="AlphaFoldDB" id="A0A450T797"/>
<evidence type="ECO:0000256" key="7">
    <source>
        <dbReference type="SAM" id="Phobius"/>
    </source>
</evidence>
<dbReference type="PANTHER" id="PTHR30489:SF0">
    <property type="entry name" value="LIPOPROTEIN-RELEASING SYSTEM TRANSMEMBRANE PROTEIN LOLE"/>
    <property type="match status" value="1"/>
</dbReference>
<feature type="transmembrane region" description="Helical" evidence="7">
    <location>
        <begin position="618"/>
        <end position="638"/>
    </location>
</feature>
<evidence type="ECO:0000256" key="2">
    <source>
        <dbReference type="ARBA" id="ARBA00005236"/>
    </source>
</evidence>
<evidence type="ECO:0000259" key="8">
    <source>
        <dbReference type="Pfam" id="PF02687"/>
    </source>
</evidence>
<feature type="transmembrane region" description="Helical" evidence="7">
    <location>
        <begin position="71"/>
        <end position="91"/>
    </location>
</feature>
<dbReference type="GO" id="GO:0098797">
    <property type="term" value="C:plasma membrane protein complex"/>
    <property type="evidence" value="ECO:0007669"/>
    <property type="project" value="TreeGrafter"/>
</dbReference>
<accession>A0A450T797</accession>
<reference evidence="9" key="1">
    <citation type="submission" date="2019-02" db="EMBL/GenBank/DDBJ databases">
        <authorList>
            <person name="Gruber-Vodicka R. H."/>
            <person name="Seah K. B. B."/>
        </authorList>
    </citation>
    <scope>NUCLEOTIDE SEQUENCE</scope>
    <source>
        <strain evidence="9">BECK_DK161</strain>
    </source>
</reference>
<dbReference type="InterPro" id="IPR051447">
    <property type="entry name" value="Lipoprotein-release_system"/>
</dbReference>
<feature type="transmembrane region" description="Helical" evidence="7">
    <location>
        <begin position="564"/>
        <end position="588"/>
    </location>
</feature>
<dbReference type="Pfam" id="PF02687">
    <property type="entry name" value="FtsX"/>
    <property type="match status" value="1"/>
</dbReference>
<dbReference type="PANTHER" id="PTHR30489">
    <property type="entry name" value="LIPOPROTEIN-RELEASING SYSTEM TRANSMEMBRANE PROTEIN LOLE"/>
    <property type="match status" value="1"/>
</dbReference>
<evidence type="ECO:0000256" key="4">
    <source>
        <dbReference type="ARBA" id="ARBA00022692"/>
    </source>
</evidence>
<keyword evidence="6 7" id="KW-0472">Membrane</keyword>
<gene>
    <name evidence="9" type="ORF">BECKDK2373C_GA0170839_109610</name>
</gene>
<feature type="domain" description="ABC3 transporter permease C-terminal" evidence="8">
    <location>
        <begin position="567"/>
        <end position="686"/>
    </location>
</feature>
<name>A0A450T797_9GAMM</name>
<keyword evidence="5 7" id="KW-1133">Transmembrane helix</keyword>
<organism evidence="9">
    <name type="scientific">Candidatus Kentrum sp. DK</name>
    <dbReference type="NCBI Taxonomy" id="2126562"/>
    <lineage>
        <taxon>Bacteria</taxon>
        <taxon>Pseudomonadati</taxon>
        <taxon>Pseudomonadota</taxon>
        <taxon>Gammaproteobacteria</taxon>
        <taxon>Candidatus Kentrum</taxon>
    </lineage>
</organism>
<protein>
    <submittedName>
        <fullName evidence="9">FtsX-like permease family protein</fullName>
    </submittedName>
</protein>
<keyword evidence="3" id="KW-1003">Cell membrane</keyword>
<feature type="transmembrane region" description="Helical" evidence="7">
    <location>
        <begin position="658"/>
        <end position="681"/>
    </location>
</feature>
<evidence type="ECO:0000313" key="9">
    <source>
        <dbReference type="EMBL" id="VFJ62381.1"/>
    </source>
</evidence>
<evidence type="ECO:0000256" key="1">
    <source>
        <dbReference type="ARBA" id="ARBA00004651"/>
    </source>
</evidence>
<evidence type="ECO:0000256" key="6">
    <source>
        <dbReference type="ARBA" id="ARBA00023136"/>
    </source>
</evidence>
<dbReference type="InterPro" id="IPR003838">
    <property type="entry name" value="ABC3_permease_C"/>
</dbReference>
<dbReference type="GO" id="GO:0044874">
    <property type="term" value="P:lipoprotein localization to outer membrane"/>
    <property type="evidence" value="ECO:0007669"/>
    <property type="project" value="TreeGrafter"/>
</dbReference>
<evidence type="ECO:0000256" key="3">
    <source>
        <dbReference type="ARBA" id="ARBA00022475"/>
    </source>
</evidence>
<dbReference type="EMBL" id="CAADEY010000096">
    <property type="protein sequence ID" value="VFJ62381.1"/>
    <property type="molecule type" value="Genomic_DNA"/>
</dbReference>
<comment type="subcellular location">
    <subcellularLocation>
        <location evidence="1">Cell membrane</location>
        <topology evidence="1">Multi-pass membrane protein</topology>
    </subcellularLocation>
</comment>
<sequence length="692" mass="76712">MTDLLRFRKPAWKIVFGNRLSANEVAGSGRISILSVLRLKKSVTAFFSRLTRGQDVRSISYLAFADLRFEWILSLCMMVALGAIFAPLFILQGLQSGIVGNMLDALQKDPGSRMVSPKFHVGAPLDEIWLEQLRQRSDVLITAPTAYLLLQAEGLEDRVNILPTTPDDPLLVEHGIRLQEERAELVLSKRAAMLTQKAVGDHCKLILTRNTGVEERIPVGFRVAGILPGRVADEVKIWLPSKYFEGIHDWRGGRAFPALGLRGKGAILTPEYDGILALSERIPGRREYQRMLARRFSFSRAPVAVEALGWQPVGNKQIRLWQPINNTVRATESRELRSRYAEMGYAVETLPFVDNLRLRLGSNGPTLRATILPEDLRSGGAVPGGARIPAWIAPGTRIQPSSSRTATESEDVREHRAETGNEIETLVLSDKLSRQPDGVNQAIDVDVLFDTGPNRIEIRLPLRLFHYSAVEPGFIALDAEFVGKLAAARRKQADYDPDTGEFIPVRQGDHFFRAYAATINGLEPLVEFIRQYGARTGNKALAEPVSHLTEVHNIRRLANYMRELYLLIVLVAAVAGVLAIFASVYAGVERKRRDLAYLQLMGMGQFTLYLFPYFKSLFLVAGGLAFTFTAYGFFSYVADLRFAGDVEGASLTHLSPGPITLLVGGILLFSSLASLAAAIRITNIDPGEYIRE</sequence>
<proteinExistence type="inferred from homology"/>